<dbReference type="InterPro" id="IPR050268">
    <property type="entry name" value="NADH-dep_flavin_reductase"/>
</dbReference>
<dbReference type="InterPro" id="IPR012349">
    <property type="entry name" value="Split_barrel_FMN-bd"/>
</dbReference>
<feature type="domain" description="Flavin reductase like" evidence="2">
    <location>
        <begin position="24"/>
        <end position="171"/>
    </location>
</feature>
<evidence type="ECO:0000313" key="3">
    <source>
        <dbReference type="EMBL" id="GFJ76872.1"/>
    </source>
</evidence>
<dbReference type="RefSeq" id="WP_371872080.1">
    <property type="nucleotide sequence ID" value="NZ_BAABGO010000005.1"/>
</dbReference>
<dbReference type="AlphaFoldDB" id="A0A6V8JW64"/>
<organism evidence="3 4">
    <name type="scientific">Phytohabitans houttuyneae</name>
    <dbReference type="NCBI Taxonomy" id="1076126"/>
    <lineage>
        <taxon>Bacteria</taxon>
        <taxon>Bacillati</taxon>
        <taxon>Actinomycetota</taxon>
        <taxon>Actinomycetes</taxon>
        <taxon>Micromonosporales</taxon>
        <taxon>Micromonosporaceae</taxon>
    </lineage>
</organism>
<dbReference type="Gene3D" id="2.30.110.10">
    <property type="entry name" value="Electron Transport, Fmn-binding Protein, Chain A"/>
    <property type="match status" value="1"/>
</dbReference>
<reference evidence="3 4" key="1">
    <citation type="submission" date="2020-03" db="EMBL/GenBank/DDBJ databases">
        <title>Whole genome shotgun sequence of Phytohabitans houttuyneae NBRC 108639.</title>
        <authorList>
            <person name="Komaki H."/>
            <person name="Tamura T."/>
        </authorList>
    </citation>
    <scope>NUCLEOTIDE SEQUENCE [LARGE SCALE GENOMIC DNA]</scope>
    <source>
        <strain evidence="3 4">NBRC 108639</strain>
    </source>
</reference>
<keyword evidence="4" id="KW-1185">Reference proteome</keyword>
<keyword evidence="1" id="KW-0560">Oxidoreductase</keyword>
<sequence length="185" mass="20093">MPERPAGTVTPPLASDQRLLRTAFAAFATGVTVVTVGGQQPHGMTANSFTSVSLDPPLVLVCVDRDAVMHERLGQAGGFAVSVLSAHQDGIARHFADRTRRRGLAGFEGVAWSPGPRSGAPLIDGAIVWLECGLWRMYEAGDHSIFIGQVRAVCRHDQEAALLFFDGRFDRLPADRTRSPFWRVL</sequence>
<name>A0A6V8JW64_9ACTN</name>
<dbReference type="GO" id="GO:0010181">
    <property type="term" value="F:FMN binding"/>
    <property type="evidence" value="ECO:0007669"/>
    <property type="project" value="InterPro"/>
</dbReference>
<gene>
    <name evidence="3" type="ORF">Phou_010520</name>
</gene>
<accession>A0A6V8JW64</accession>
<dbReference type="SMART" id="SM00903">
    <property type="entry name" value="Flavin_Reduct"/>
    <property type="match status" value="1"/>
</dbReference>
<dbReference type="Proteomes" id="UP000482800">
    <property type="component" value="Unassembled WGS sequence"/>
</dbReference>
<evidence type="ECO:0000259" key="2">
    <source>
        <dbReference type="SMART" id="SM00903"/>
    </source>
</evidence>
<dbReference type="GO" id="GO:0006208">
    <property type="term" value="P:pyrimidine nucleobase catabolic process"/>
    <property type="evidence" value="ECO:0007669"/>
    <property type="project" value="TreeGrafter"/>
</dbReference>
<dbReference type="GO" id="GO:0042602">
    <property type="term" value="F:riboflavin reductase (NADPH) activity"/>
    <property type="evidence" value="ECO:0007669"/>
    <property type="project" value="TreeGrafter"/>
</dbReference>
<comment type="caution">
    <text evidence="3">The sequence shown here is derived from an EMBL/GenBank/DDBJ whole genome shotgun (WGS) entry which is preliminary data.</text>
</comment>
<dbReference type="PANTHER" id="PTHR30466">
    <property type="entry name" value="FLAVIN REDUCTASE"/>
    <property type="match status" value="1"/>
</dbReference>
<evidence type="ECO:0000256" key="1">
    <source>
        <dbReference type="ARBA" id="ARBA00023002"/>
    </source>
</evidence>
<dbReference type="PANTHER" id="PTHR30466:SF1">
    <property type="entry name" value="FMN REDUCTASE (NADH) RUTF"/>
    <property type="match status" value="1"/>
</dbReference>
<reference evidence="3 4" key="2">
    <citation type="submission" date="2020-03" db="EMBL/GenBank/DDBJ databases">
        <authorList>
            <person name="Ichikawa N."/>
            <person name="Kimura A."/>
            <person name="Kitahashi Y."/>
            <person name="Uohara A."/>
        </authorList>
    </citation>
    <scope>NUCLEOTIDE SEQUENCE [LARGE SCALE GENOMIC DNA]</scope>
    <source>
        <strain evidence="3 4">NBRC 108639</strain>
    </source>
</reference>
<protein>
    <submittedName>
        <fullName evidence="3">Oxidoreductase</fullName>
    </submittedName>
</protein>
<proteinExistence type="predicted"/>
<dbReference type="EMBL" id="BLPF01000001">
    <property type="protein sequence ID" value="GFJ76872.1"/>
    <property type="molecule type" value="Genomic_DNA"/>
</dbReference>
<dbReference type="SUPFAM" id="SSF50475">
    <property type="entry name" value="FMN-binding split barrel"/>
    <property type="match status" value="1"/>
</dbReference>
<evidence type="ECO:0000313" key="4">
    <source>
        <dbReference type="Proteomes" id="UP000482800"/>
    </source>
</evidence>
<dbReference type="InterPro" id="IPR002563">
    <property type="entry name" value="Flavin_Rdtase-like_dom"/>
</dbReference>
<dbReference type="Pfam" id="PF01613">
    <property type="entry name" value="Flavin_Reduct"/>
    <property type="match status" value="1"/>
</dbReference>